<accession>A0A6A6FSD5</accession>
<dbReference type="AlphaFoldDB" id="A0A6A6FSD5"/>
<dbReference type="Proteomes" id="UP000799539">
    <property type="component" value="Unassembled WGS sequence"/>
</dbReference>
<sequence>MIVNIARAFEQVSDEQPTDASTILHPTASGEAAANRKNRCRLEELPRELRDCIYRYTAFFHVRDVGIGQTPGLLRANRQMRSEFRDILCNSKLLTIRYYDNGVWQTSYSSRLLCALLECKNRVVVDFAGRLLGTSRDQAERLAEFNSKHIDPSAVVAFIELAGTDGRSCINVAFARGMINASASEHTDSNSTEGFIK</sequence>
<name>A0A6A6FSD5_9PEZI</name>
<protein>
    <recommendedName>
        <fullName evidence="3">F-box domain-containing protein</fullName>
    </recommendedName>
</protein>
<evidence type="ECO:0000313" key="1">
    <source>
        <dbReference type="EMBL" id="KAF2216331.1"/>
    </source>
</evidence>
<reference evidence="1" key="1">
    <citation type="journal article" date="2020" name="Stud. Mycol.">
        <title>101 Dothideomycetes genomes: a test case for predicting lifestyles and emergence of pathogens.</title>
        <authorList>
            <person name="Haridas S."/>
            <person name="Albert R."/>
            <person name="Binder M."/>
            <person name="Bloem J."/>
            <person name="Labutti K."/>
            <person name="Salamov A."/>
            <person name="Andreopoulos B."/>
            <person name="Baker S."/>
            <person name="Barry K."/>
            <person name="Bills G."/>
            <person name="Bluhm B."/>
            <person name="Cannon C."/>
            <person name="Castanera R."/>
            <person name="Culley D."/>
            <person name="Daum C."/>
            <person name="Ezra D."/>
            <person name="Gonzalez J."/>
            <person name="Henrissat B."/>
            <person name="Kuo A."/>
            <person name="Liang C."/>
            <person name="Lipzen A."/>
            <person name="Lutzoni F."/>
            <person name="Magnuson J."/>
            <person name="Mondo S."/>
            <person name="Nolan M."/>
            <person name="Ohm R."/>
            <person name="Pangilinan J."/>
            <person name="Park H.-J."/>
            <person name="Ramirez L."/>
            <person name="Alfaro M."/>
            <person name="Sun H."/>
            <person name="Tritt A."/>
            <person name="Yoshinaga Y."/>
            <person name="Zwiers L.-H."/>
            <person name="Turgeon B."/>
            <person name="Goodwin S."/>
            <person name="Spatafora J."/>
            <person name="Crous P."/>
            <person name="Grigoriev I."/>
        </authorList>
    </citation>
    <scope>NUCLEOTIDE SEQUENCE</scope>
    <source>
        <strain evidence="1">SCOH1-5</strain>
    </source>
</reference>
<dbReference type="OrthoDB" id="10385818at2759"/>
<gene>
    <name evidence="1" type="ORF">CERZMDRAFT_93627</name>
</gene>
<keyword evidence="2" id="KW-1185">Reference proteome</keyword>
<evidence type="ECO:0008006" key="3">
    <source>
        <dbReference type="Google" id="ProtNLM"/>
    </source>
</evidence>
<evidence type="ECO:0000313" key="2">
    <source>
        <dbReference type="Proteomes" id="UP000799539"/>
    </source>
</evidence>
<dbReference type="EMBL" id="ML992664">
    <property type="protein sequence ID" value="KAF2216331.1"/>
    <property type="molecule type" value="Genomic_DNA"/>
</dbReference>
<proteinExistence type="predicted"/>
<organism evidence="1 2">
    <name type="scientific">Cercospora zeae-maydis SCOH1-5</name>
    <dbReference type="NCBI Taxonomy" id="717836"/>
    <lineage>
        <taxon>Eukaryota</taxon>
        <taxon>Fungi</taxon>
        <taxon>Dikarya</taxon>
        <taxon>Ascomycota</taxon>
        <taxon>Pezizomycotina</taxon>
        <taxon>Dothideomycetes</taxon>
        <taxon>Dothideomycetidae</taxon>
        <taxon>Mycosphaerellales</taxon>
        <taxon>Mycosphaerellaceae</taxon>
        <taxon>Cercospora</taxon>
    </lineage>
</organism>